<keyword evidence="5 7" id="KW-0472">Membrane</keyword>
<dbReference type="eggNOG" id="ENOG5033A58">
    <property type="taxonomic scope" value="Bacteria"/>
</dbReference>
<feature type="region of interest" description="Disordered" evidence="6">
    <location>
        <begin position="61"/>
        <end position="82"/>
    </location>
</feature>
<comment type="subcellular location">
    <subcellularLocation>
        <location evidence="1">Cell membrane</location>
        <topology evidence="1">Multi-pass membrane protein</topology>
    </subcellularLocation>
</comment>
<name>D6ZCA7_SEGRD</name>
<proteinExistence type="predicted"/>
<dbReference type="RefSeq" id="WP_013139525.1">
    <property type="nucleotide sequence ID" value="NC_014168.1"/>
</dbReference>
<dbReference type="STRING" id="640132.Srot_2642"/>
<dbReference type="Proteomes" id="UP000002247">
    <property type="component" value="Chromosome"/>
</dbReference>
<evidence type="ECO:0000256" key="1">
    <source>
        <dbReference type="ARBA" id="ARBA00004651"/>
    </source>
</evidence>
<keyword evidence="2" id="KW-1003">Cell membrane</keyword>
<dbReference type="EMBL" id="CP001958">
    <property type="protein sequence ID" value="ADG99076.1"/>
    <property type="molecule type" value="Genomic_DNA"/>
</dbReference>
<feature type="transmembrane region" description="Helical" evidence="7">
    <location>
        <begin position="35"/>
        <end position="55"/>
    </location>
</feature>
<organism evidence="9 10">
    <name type="scientific">Segniliparus rotundus (strain ATCC BAA-972 / CDC 1076 / CIP 108378 / DSM 44985 / JCM 13578)</name>
    <dbReference type="NCBI Taxonomy" id="640132"/>
    <lineage>
        <taxon>Bacteria</taxon>
        <taxon>Bacillati</taxon>
        <taxon>Actinomycetota</taxon>
        <taxon>Actinomycetes</taxon>
        <taxon>Mycobacteriales</taxon>
        <taxon>Segniliparaceae</taxon>
        <taxon>Segniliparus</taxon>
    </lineage>
</organism>
<evidence type="ECO:0000313" key="10">
    <source>
        <dbReference type="Proteomes" id="UP000002247"/>
    </source>
</evidence>
<dbReference type="HOGENOM" id="CLU_113604_2_0_11"/>
<gene>
    <name evidence="9" type="ordered locus">Srot_2642</name>
</gene>
<reference evidence="9 10" key="1">
    <citation type="journal article" date="2010" name="Stand. Genomic Sci.">
        <title>Complete genome sequence of Segniliparus rotundus type strain (CDC 1076).</title>
        <authorList>
            <person name="Sikorski J."/>
            <person name="Lapidus A."/>
            <person name="Copeland A."/>
            <person name="Misra M."/>
            <person name="Glavina Del Rio T."/>
            <person name="Nolan M."/>
            <person name="Lucas S."/>
            <person name="Chen F."/>
            <person name="Tice H."/>
            <person name="Cheng J.F."/>
            <person name="Jando M."/>
            <person name="Schneider S."/>
            <person name="Bruce D."/>
            <person name="Goodwin L."/>
            <person name="Pitluck S."/>
            <person name="Liolios K."/>
            <person name="Mikhailova N."/>
            <person name="Pati A."/>
            <person name="Ivanova N."/>
            <person name="Mavromatis K."/>
            <person name="Chen A."/>
            <person name="Palaniappan K."/>
            <person name="Chertkov O."/>
            <person name="Land M."/>
            <person name="Hauser L."/>
            <person name="Chang Y.J."/>
            <person name="Jeffries C.D."/>
            <person name="Brettin T."/>
            <person name="Detter J.C."/>
            <person name="Han C."/>
            <person name="Rohde M."/>
            <person name="Goker M."/>
            <person name="Bristow J."/>
            <person name="Eisen J.A."/>
            <person name="Markowitz V."/>
            <person name="Hugenholtz P."/>
            <person name="Kyrpides N.C."/>
            <person name="Klenk H.P."/>
        </authorList>
    </citation>
    <scope>NUCLEOTIDE SEQUENCE [LARGE SCALE GENOMIC DNA]</scope>
    <source>
        <strain evidence="10">ATCC BAA-972 / CDC 1076 / CIP 108378 / DSM 44985 / JCM 13578</strain>
    </source>
</reference>
<feature type="compositionally biased region" description="Acidic residues" evidence="6">
    <location>
        <begin position="127"/>
        <end position="137"/>
    </location>
</feature>
<keyword evidence="4 7" id="KW-1133">Transmembrane helix</keyword>
<dbReference type="InterPro" id="IPR027379">
    <property type="entry name" value="CLS_N"/>
</dbReference>
<evidence type="ECO:0000256" key="7">
    <source>
        <dbReference type="SAM" id="Phobius"/>
    </source>
</evidence>
<evidence type="ECO:0000256" key="3">
    <source>
        <dbReference type="ARBA" id="ARBA00022692"/>
    </source>
</evidence>
<evidence type="ECO:0000256" key="2">
    <source>
        <dbReference type="ARBA" id="ARBA00022475"/>
    </source>
</evidence>
<dbReference type="OrthoDB" id="3298527at2"/>
<evidence type="ECO:0000313" key="9">
    <source>
        <dbReference type="EMBL" id="ADG99076.1"/>
    </source>
</evidence>
<dbReference type="KEGG" id="srt:Srot_2642"/>
<evidence type="ECO:0000256" key="5">
    <source>
        <dbReference type="ARBA" id="ARBA00023136"/>
    </source>
</evidence>
<accession>D6ZCA7</accession>
<evidence type="ECO:0000256" key="6">
    <source>
        <dbReference type="SAM" id="MobiDB-lite"/>
    </source>
</evidence>
<keyword evidence="10" id="KW-1185">Reference proteome</keyword>
<keyword evidence="3 7" id="KW-0812">Transmembrane</keyword>
<feature type="region of interest" description="Disordered" evidence="6">
    <location>
        <begin position="105"/>
        <end position="137"/>
    </location>
</feature>
<dbReference type="Pfam" id="PF13396">
    <property type="entry name" value="PLDc_N"/>
    <property type="match status" value="1"/>
</dbReference>
<dbReference type="AlphaFoldDB" id="D6ZCA7"/>
<evidence type="ECO:0000256" key="4">
    <source>
        <dbReference type="ARBA" id="ARBA00022989"/>
    </source>
</evidence>
<protein>
    <recommendedName>
        <fullName evidence="8">Cardiolipin synthase N-terminal domain-containing protein</fullName>
    </recommendedName>
</protein>
<feature type="domain" description="Cardiolipin synthase N-terminal" evidence="8">
    <location>
        <begin position="13"/>
        <end position="57"/>
    </location>
</feature>
<sequence>MPYGLFSLLLLGLLIFCLADAITRDDSQVRHLPKLLWIFLIVLMPLVGSVLWLAIGRPPLRPRATHCAEDERPGRFAPSDPAEEEEFLRRCRERAEQQRRIGKEILRAQRAEQQRAASKPGEPDSPQPDDDGSSTRP</sequence>
<dbReference type="GO" id="GO:0005886">
    <property type="term" value="C:plasma membrane"/>
    <property type="evidence" value="ECO:0007669"/>
    <property type="project" value="UniProtKB-SubCell"/>
</dbReference>
<evidence type="ECO:0000259" key="8">
    <source>
        <dbReference type="Pfam" id="PF13396"/>
    </source>
</evidence>